<dbReference type="OrthoDB" id="9805703at2"/>
<dbReference type="RefSeq" id="WP_112927061.1">
    <property type="nucleotide sequence ID" value="NZ_CP029556.1"/>
</dbReference>
<comment type="similarity">
    <text evidence="2">Belongs to the UPF0324 family.</text>
</comment>
<keyword evidence="4 7" id="KW-0812">Transmembrane</keyword>
<dbReference type="InterPro" id="IPR004630">
    <property type="entry name" value="UPF0324_YeiH-like"/>
</dbReference>
<dbReference type="EMBL" id="CP029556">
    <property type="protein sequence ID" value="AXA84849.1"/>
    <property type="molecule type" value="Genomic_DNA"/>
</dbReference>
<feature type="transmembrane region" description="Helical" evidence="7">
    <location>
        <begin position="134"/>
        <end position="155"/>
    </location>
</feature>
<dbReference type="InterPro" id="IPR018383">
    <property type="entry name" value="UPF0324_pro"/>
</dbReference>
<keyword evidence="6 7" id="KW-0472">Membrane</keyword>
<evidence type="ECO:0000256" key="3">
    <source>
        <dbReference type="ARBA" id="ARBA00022475"/>
    </source>
</evidence>
<evidence type="ECO:0000256" key="2">
    <source>
        <dbReference type="ARBA" id="ARBA00007977"/>
    </source>
</evidence>
<evidence type="ECO:0000256" key="6">
    <source>
        <dbReference type="ARBA" id="ARBA00023136"/>
    </source>
</evidence>
<feature type="transmembrane region" description="Helical" evidence="7">
    <location>
        <begin position="162"/>
        <end position="183"/>
    </location>
</feature>
<gene>
    <name evidence="8" type="ORF">DCD74_09280</name>
</gene>
<dbReference type="Proteomes" id="UP000251842">
    <property type="component" value="Chromosome"/>
</dbReference>
<dbReference type="AlphaFoldDB" id="A0A344J739"/>
<dbReference type="PANTHER" id="PTHR30106">
    <property type="entry name" value="INNER MEMBRANE PROTEIN YEIH-RELATED"/>
    <property type="match status" value="1"/>
</dbReference>
<feature type="transmembrane region" description="Helical" evidence="7">
    <location>
        <begin position="46"/>
        <end position="66"/>
    </location>
</feature>
<reference evidence="9" key="1">
    <citation type="submission" date="2018-05" db="EMBL/GenBank/DDBJ databases">
        <title>Luteimonas pekinense sp. nov., isolated from human Meibomian gland secretions, Beijing, China.</title>
        <authorList>
            <person name="Wen T."/>
            <person name="Bai H."/>
            <person name="Lv H."/>
        </authorList>
    </citation>
    <scope>NUCLEOTIDE SEQUENCE [LARGE SCALE GENOMIC DNA]</scope>
    <source>
        <strain evidence="9">83-4</strain>
    </source>
</reference>
<dbReference type="KEGG" id="lue:DCD74_09280"/>
<protein>
    <submittedName>
        <fullName evidence="8">YeiH family putative sulfate export transporter</fullName>
    </submittedName>
</protein>
<feature type="transmembrane region" description="Helical" evidence="7">
    <location>
        <begin position="323"/>
        <end position="344"/>
    </location>
</feature>
<accession>A0A344J739</accession>
<evidence type="ECO:0000256" key="7">
    <source>
        <dbReference type="SAM" id="Phobius"/>
    </source>
</evidence>
<feature type="transmembrane region" description="Helical" evidence="7">
    <location>
        <begin position="72"/>
        <end position="90"/>
    </location>
</feature>
<feature type="transmembrane region" description="Helical" evidence="7">
    <location>
        <begin position="15"/>
        <end position="34"/>
    </location>
</feature>
<evidence type="ECO:0000313" key="9">
    <source>
        <dbReference type="Proteomes" id="UP000251842"/>
    </source>
</evidence>
<sequence>MTATTTGSSAARWKARVPGLLFAAAIGLGSMLAARLPALQAMGVSALPLAIVVGIVIGNTLFPRIAAPMGAGVDYAKAMLLRAGIVLFGFRLTFQDILGVGLGGIVIACVIVASAFLLAVWLGQLLKMDAETAMLVGAGASICGAAAVMAAEPVVKAQAHKVSVAVATVVVGGTVAMFLYPVLYPWLQSMFGFDAHAYGLYAGSTIHEVAQVVVAGRAVGEAAANTAVIEKMIRVMLLAPFLLVLSAWMRAKSGDATAKSKLVIPWFAVLFIAVGAFNSLHLLPKATVDALLLIDTFLLATAMAALGLRTHIGAIRQAGVKPLLLAGLLFAYLLVGGLAINIGVTRLLG</sequence>
<evidence type="ECO:0000256" key="5">
    <source>
        <dbReference type="ARBA" id="ARBA00022989"/>
    </source>
</evidence>
<comment type="subcellular location">
    <subcellularLocation>
        <location evidence="1">Cell membrane</location>
        <topology evidence="1">Multi-pass membrane protein</topology>
    </subcellularLocation>
</comment>
<dbReference type="NCBIfam" id="TIGR00698">
    <property type="entry name" value="YeiH family putative sulfate export transporter"/>
    <property type="match status" value="1"/>
</dbReference>
<evidence type="ECO:0000256" key="4">
    <source>
        <dbReference type="ARBA" id="ARBA00022692"/>
    </source>
</evidence>
<keyword evidence="5 7" id="KW-1133">Transmembrane helix</keyword>
<feature type="transmembrane region" description="Helical" evidence="7">
    <location>
        <begin position="232"/>
        <end position="251"/>
    </location>
</feature>
<dbReference type="Pfam" id="PF03601">
    <property type="entry name" value="Cons_hypoth698"/>
    <property type="match status" value="1"/>
</dbReference>
<proteinExistence type="inferred from homology"/>
<name>A0A344J739_9GAMM</name>
<dbReference type="GO" id="GO:0005886">
    <property type="term" value="C:plasma membrane"/>
    <property type="evidence" value="ECO:0007669"/>
    <property type="project" value="UniProtKB-SubCell"/>
</dbReference>
<dbReference type="PANTHER" id="PTHR30106:SF2">
    <property type="entry name" value="UPF0324 INNER MEMBRANE PROTEIN YEIH"/>
    <property type="match status" value="1"/>
</dbReference>
<keyword evidence="3" id="KW-1003">Cell membrane</keyword>
<evidence type="ECO:0000256" key="1">
    <source>
        <dbReference type="ARBA" id="ARBA00004651"/>
    </source>
</evidence>
<keyword evidence="9" id="KW-1185">Reference proteome</keyword>
<feature type="transmembrane region" description="Helical" evidence="7">
    <location>
        <begin position="263"/>
        <end position="284"/>
    </location>
</feature>
<feature type="transmembrane region" description="Helical" evidence="7">
    <location>
        <begin position="97"/>
        <end position="122"/>
    </location>
</feature>
<organism evidence="8 9">
    <name type="scientific">Solilutibacter oculi</name>
    <dbReference type="NCBI Taxonomy" id="2698682"/>
    <lineage>
        <taxon>Bacteria</taxon>
        <taxon>Pseudomonadati</taxon>
        <taxon>Pseudomonadota</taxon>
        <taxon>Gammaproteobacteria</taxon>
        <taxon>Lysobacterales</taxon>
        <taxon>Lysobacteraceae</taxon>
        <taxon>Solilutibacter</taxon>
    </lineage>
</organism>
<evidence type="ECO:0000313" key="8">
    <source>
        <dbReference type="EMBL" id="AXA84849.1"/>
    </source>
</evidence>
<feature type="transmembrane region" description="Helical" evidence="7">
    <location>
        <begin position="290"/>
        <end position="311"/>
    </location>
</feature>